<keyword evidence="2" id="KW-1185">Reference proteome</keyword>
<accession>A0ABT8RIT2</accession>
<proteinExistence type="predicted"/>
<name>A0ABT8RIT2_9BACT</name>
<sequence>MKYLESQGFIIRGYLIPPFELKSGKLIRIYIPNFSENNEILGVDLATELIEVFKQSRPEKGLIVKESLPYAKNYAQNRLAEKLFPLSVQKYLTTNLKVPKEEAESIISELGIEPSRRLDKISFTERKYLTISGLYSSNEAIMFDYYGVDAMNIELVNRLIKSKVSKGKCAIGFDNLQYMETNEPFENVERLIIKKATNINYSGQRPANA</sequence>
<evidence type="ECO:0000313" key="2">
    <source>
        <dbReference type="Proteomes" id="UP001168528"/>
    </source>
</evidence>
<evidence type="ECO:0000313" key="1">
    <source>
        <dbReference type="EMBL" id="MDO1452016.1"/>
    </source>
</evidence>
<protein>
    <submittedName>
        <fullName evidence="1">Uncharacterized protein</fullName>
    </submittedName>
</protein>
<organism evidence="1 2">
    <name type="scientific">Rhodocytophaga aerolata</name>
    <dbReference type="NCBI Taxonomy" id="455078"/>
    <lineage>
        <taxon>Bacteria</taxon>
        <taxon>Pseudomonadati</taxon>
        <taxon>Bacteroidota</taxon>
        <taxon>Cytophagia</taxon>
        <taxon>Cytophagales</taxon>
        <taxon>Rhodocytophagaceae</taxon>
        <taxon>Rhodocytophaga</taxon>
    </lineage>
</organism>
<gene>
    <name evidence="1" type="ORF">Q0590_37450</name>
</gene>
<comment type="caution">
    <text evidence="1">The sequence shown here is derived from an EMBL/GenBank/DDBJ whole genome shotgun (WGS) entry which is preliminary data.</text>
</comment>
<reference evidence="1" key="1">
    <citation type="submission" date="2023-07" db="EMBL/GenBank/DDBJ databases">
        <title>The genome sequence of Rhodocytophaga aerolata KACC 12507.</title>
        <authorList>
            <person name="Zhang X."/>
        </authorList>
    </citation>
    <scope>NUCLEOTIDE SEQUENCE</scope>
    <source>
        <strain evidence="1">KACC 12507</strain>
    </source>
</reference>
<dbReference type="EMBL" id="JAUKPO010000183">
    <property type="protein sequence ID" value="MDO1452016.1"/>
    <property type="molecule type" value="Genomic_DNA"/>
</dbReference>
<dbReference type="Proteomes" id="UP001168528">
    <property type="component" value="Unassembled WGS sequence"/>
</dbReference>
<dbReference type="RefSeq" id="WP_302042805.1">
    <property type="nucleotide sequence ID" value="NZ_JAUKPO010000183.1"/>
</dbReference>